<comment type="function">
    <text evidence="9 14 15">Associates with the EF-Tu.GDP complex and induces the exchange of GDP to GTP. It remains bound to the aminoacyl-tRNA.EF-Tu.GTP complex up to the GTP hydrolysis stage on the ribosome.</text>
</comment>
<dbReference type="SUPFAM" id="SSF46934">
    <property type="entry name" value="UBA-like"/>
    <property type="match status" value="2"/>
</dbReference>
<feature type="compositionally biased region" description="Polar residues" evidence="16">
    <location>
        <begin position="670"/>
        <end position="688"/>
    </location>
</feature>
<feature type="compositionally biased region" description="Low complexity" evidence="16">
    <location>
        <begin position="126"/>
        <end position="136"/>
    </location>
</feature>
<dbReference type="GO" id="GO:0003746">
    <property type="term" value="F:translation elongation factor activity"/>
    <property type="evidence" value="ECO:0007669"/>
    <property type="project" value="UniProtKB-UniRule"/>
</dbReference>
<dbReference type="InterPro" id="IPR003029">
    <property type="entry name" value="S1_domain"/>
</dbReference>
<evidence type="ECO:0000256" key="2">
    <source>
        <dbReference type="ARBA" id="ARBA00005532"/>
    </source>
</evidence>
<dbReference type="Gene3D" id="1.10.8.10">
    <property type="entry name" value="DNA helicase RuvA subunit, C-terminal domain"/>
    <property type="match status" value="2"/>
</dbReference>
<dbReference type="AlphaFoldDB" id="A0AAP0R386"/>
<dbReference type="GO" id="GO:0003729">
    <property type="term" value="F:mRNA binding"/>
    <property type="evidence" value="ECO:0007669"/>
    <property type="project" value="UniProtKB-ARBA"/>
</dbReference>
<keyword evidence="7 14" id="KW-0648">Protein biosynthesis</keyword>
<comment type="subunit">
    <text evidence="12">Component of the chloroplast ribosome 70S subunit, and at low levels, present in polysomes.</text>
</comment>
<evidence type="ECO:0000256" key="5">
    <source>
        <dbReference type="ARBA" id="ARBA00022737"/>
    </source>
</evidence>
<dbReference type="HAMAP" id="MF_00050">
    <property type="entry name" value="EF_Ts"/>
    <property type="match status" value="2"/>
</dbReference>
<dbReference type="Gene3D" id="1.10.286.20">
    <property type="match status" value="2"/>
</dbReference>
<feature type="region of interest" description="Disordered" evidence="16">
    <location>
        <begin position="531"/>
        <end position="576"/>
    </location>
</feature>
<evidence type="ECO:0000313" key="19">
    <source>
        <dbReference type="Proteomes" id="UP001415857"/>
    </source>
</evidence>
<dbReference type="GO" id="GO:0070125">
    <property type="term" value="P:mitochondrial translational elongation"/>
    <property type="evidence" value="ECO:0007669"/>
    <property type="project" value="TreeGrafter"/>
</dbReference>
<evidence type="ECO:0000256" key="11">
    <source>
        <dbReference type="ARBA" id="ARBA00063456"/>
    </source>
</evidence>
<dbReference type="NCBIfam" id="TIGR00116">
    <property type="entry name" value="tsf"/>
    <property type="match status" value="3"/>
</dbReference>
<reference evidence="18 19" key="1">
    <citation type="journal article" date="2024" name="Plant J.">
        <title>Genome sequences and population genomics reveal climatic adaptation and genomic divergence between two closely related sweetgum species.</title>
        <authorList>
            <person name="Xu W.Q."/>
            <person name="Ren C.Q."/>
            <person name="Zhang X.Y."/>
            <person name="Comes H.P."/>
            <person name="Liu X.H."/>
            <person name="Li Y.G."/>
            <person name="Kettle C.J."/>
            <person name="Jalonen R."/>
            <person name="Gaisberger H."/>
            <person name="Ma Y.Z."/>
            <person name="Qiu Y.X."/>
        </authorList>
    </citation>
    <scope>NUCLEOTIDE SEQUENCE [LARGE SCALE GENOMIC DNA]</scope>
    <source>
        <strain evidence="18">Hangzhou</strain>
    </source>
</reference>
<evidence type="ECO:0000313" key="18">
    <source>
        <dbReference type="EMBL" id="KAK9268932.1"/>
    </source>
</evidence>
<comment type="subunit">
    <text evidence="13">Component of the chloroplast ribosome 30S and 70S subunits, as well as polysomes.</text>
</comment>
<feature type="region of interest" description="Disordered" evidence="16">
    <location>
        <begin position="99"/>
        <end position="155"/>
    </location>
</feature>
<evidence type="ECO:0000256" key="7">
    <source>
        <dbReference type="ARBA" id="ARBA00022917"/>
    </source>
</evidence>
<dbReference type="Pfam" id="PF00889">
    <property type="entry name" value="EF_TS"/>
    <property type="match status" value="2"/>
</dbReference>
<comment type="subunit">
    <text evidence="11">Associates transiently with chloroplast polysomes.</text>
</comment>
<evidence type="ECO:0000259" key="17">
    <source>
        <dbReference type="PROSITE" id="PS50126"/>
    </source>
</evidence>
<organism evidence="18 19">
    <name type="scientific">Liquidambar formosana</name>
    <name type="common">Formosan gum</name>
    <dbReference type="NCBI Taxonomy" id="63359"/>
    <lineage>
        <taxon>Eukaryota</taxon>
        <taxon>Viridiplantae</taxon>
        <taxon>Streptophyta</taxon>
        <taxon>Embryophyta</taxon>
        <taxon>Tracheophyta</taxon>
        <taxon>Spermatophyta</taxon>
        <taxon>Magnoliopsida</taxon>
        <taxon>eudicotyledons</taxon>
        <taxon>Gunneridae</taxon>
        <taxon>Pentapetalae</taxon>
        <taxon>Saxifragales</taxon>
        <taxon>Altingiaceae</taxon>
        <taxon>Liquidambar</taxon>
    </lineage>
</organism>
<dbReference type="SMART" id="SM00316">
    <property type="entry name" value="S1"/>
    <property type="match status" value="2"/>
</dbReference>
<evidence type="ECO:0000256" key="14">
    <source>
        <dbReference type="HAMAP-Rule" id="MF_03135"/>
    </source>
</evidence>
<keyword evidence="19" id="KW-1185">Reference proteome</keyword>
<dbReference type="PROSITE" id="PS01126">
    <property type="entry name" value="EF_TS_1"/>
    <property type="match status" value="2"/>
</dbReference>
<feature type="domain" description="S1 motif" evidence="17">
    <location>
        <begin position="274"/>
        <end position="343"/>
    </location>
</feature>
<evidence type="ECO:0000256" key="13">
    <source>
        <dbReference type="ARBA" id="ARBA00065880"/>
    </source>
</evidence>
<evidence type="ECO:0000256" key="8">
    <source>
        <dbReference type="ARBA" id="ARBA00022946"/>
    </source>
</evidence>
<feature type="region of interest" description="Disordered" evidence="16">
    <location>
        <begin position="459"/>
        <end position="489"/>
    </location>
</feature>
<evidence type="ECO:0000256" key="1">
    <source>
        <dbReference type="ARBA" id="ARBA00004229"/>
    </source>
</evidence>
<dbReference type="EMBL" id="JBBPBK010000015">
    <property type="protein sequence ID" value="KAK9268932.1"/>
    <property type="molecule type" value="Genomic_DNA"/>
</dbReference>
<keyword evidence="5" id="KW-0677">Repeat</keyword>
<dbReference type="SUPFAM" id="SSF54713">
    <property type="entry name" value="Elongation factor Ts (EF-Ts), dimerisation domain"/>
    <property type="match status" value="2"/>
</dbReference>
<dbReference type="SUPFAM" id="SSF50249">
    <property type="entry name" value="Nucleic acid-binding proteins"/>
    <property type="match status" value="2"/>
</dbReference>
<evidence type="ECO:0000256" key="12">
    <source>
        <dbReference type="ARBA" id="ARBA00065253"/>
    </source>
</evidence>
<dbReference type="InterPro" id="IPR014039">
    <property type="entry name" value="Transl_elong_EFTs/EF1B_dimer"/>
</dbReference>
<feature type="compositionally biased region" description="Basic and acidic residues" evidence="16">
    <location>
        <begin position="143"/>
        <end position="154"/>
    </location>
</feature>
<comment type="similarity">
    <text evidence="2 14 15">Belongs to the EF-Ts family.</text>
</comment>
<dbReference type="PANTHER" id="PTHR11741:SF10">
    <property type="entry name" value="POLYPROTEIN OF EF-TS, CHLOROPLASTIC"/>
    <property type="match status" value="1"/>
</dbReference>
<comment type="caution">
    <text evidence="18">The sequence shown here is derived from an EMBL/GenBank/DDBJ whole genome shotgun (WGS) entry which is preliminary data.</text>
</comment>
<dbReference type="FunFam" id="2.40.50.140:FF:000250">
    <property type="entry name" value="Elongation factor Ts, mitochondrial"/>
    <property type="match status" value="1"/>
</dbReference>
<dbReference type="InterPro" id="IPR036402">
    <property type="entry name" value="EF-Ts_dimer_sf"/>
</dbReference>
<dbReference type="CDD" id="cd14275">
    <property type="entry name" value="UBA_EF-Ts"/>
    <property type="match status" value="2"/>
</dbReference>
<sequence length="1194" mass="129521">MPSTFVIQASMAPVIPCSISNVSFTPETAFITRKNNCLTRCKILAKSTKKTLSFQRFLLPLSTSVRLFPQYRSESELYRKSRICILSATGTDVAIEEANTPVADEDAGGASEISPSVVETSEESSKSTASPTSVQSKRSRPVRRSEMPPVKNEELVPGATFTGKVKSIQPFGAFVDFGAFTDGLVHVSRLSDSFVKDVGSIVSIGQEVKVRLVEANTETGRISLTMRDSDDISKIQQQKDAPAGSDKARPGKRNTLKPNQKRDDVKRSSKFVKGQDLEGTVKNLVRAGAFISLPEGEEGFLPTSEEVVEGFGNIMGGSSLQVGQEVSVRVLRFSRGQVTLTMKKEEDATQLDSQLNQGVVHVATNPFVLAFRKNKDISTFLDEREKVEAAKIPEVQDQPVGSSPVSDKDPKSMVSNLSESLDGAVQTIEEELEVSSEILSPEGSVSTANQIIKEAPTKDVVEDDVKSNSFEESADQIMPSESLSSKEESLADDAIVKDQLQIQTPDAENEIPSATPVENVGSTAVQTIGEESELSSEILAPEGSISTADQIPEEAPAKVGVEEDAESDSIGESADQILLSESLSSKEVIESLESLADDAIAKDEVPIQTPAAENEIPSATPVEDVGSIPEENGSITSSSGPSEEITAEVVCTDGVESDRKADLYGKLADVQTSSSESQASEDNNQVDNSIVKDEVQIQPPAAESGILSATPVEDENVDPLPEKNGSLSNSNEQTSVPSPKESKTKAVISPALVKQLREETGAGMMDCKKALSETGGDIVKAQEFLRKKGLASADKKASRATAEGRIGSYIHDSRIGILIEVNCETDFVSRGDIFKELVDDLAMQVAACPQVQYLVTEDVPEEIVSKEREIEMQKEDLLSKPEQIRSKIVEGRIRKRLEELALLEQPYIKNDKVIVKDWVKQTIATIGENMKVKRFVRYNLGEGLEKKSQDFAAEVAAQTAAKPMSAPEKEQPAAVEAKETVEEPPTVAVSAALVKQLREETGAGMMDCKKALSETGGDLEKAQEFLRKKGLSTADKKSSRLAAEGRIGSYIHDARIGVLIEVNCETDFVGRSEQFKELVDDLAMQVVACPQVQFVSIEDIPESIVSKEKELEMQREDLLSKPENIRERIVEGRISKRLGELALLEQPFIKNDSLLVKDLVKQTVAALGENIKVRRFVRFTLGEEVESAKMGSEA</sequence>
<feature type="compositionally biased region" description="Polar residues" evidence="16">
    <location>
        <begin position="725"/>
        <end position="737"/>
    </location>
</feature>
<dbReference type="InterPro" id="IPR009060">
    <property type="entry name" value="UBA-like_sf"/>
</dbReference>
<accession>A0AAP0R386</accession>
<comment type="subcellular location">
    <subcellularLocation>
        <location evidence="14">Mitochondrion</location>
    </subcellularLocation>
    <subcellularLocation>
        <location evidence="1">Plastid</location>
        <location evidence="1">Chloroplast</location>
    </subcellularLocation>
</comment>
<dbReference type="InterPro" id="IPR012340">
    <property type="entry name" value="NA-bd_OB-fold"/>
</dbReference>
<comment type="function">
    <text evidence="10">Binds to psbD and psbA 5'-untranslated regions (UTRs) in vitro.</text>
</comment>
<dbReference type="PROSITE" id="PS01127">
    <property type="entry name" value="EF_TS_2"/>
    <property type="match status" value="1"/>
</dbReference>
<dbReference type="FunFam" id="1.10.8.10:FF:000001">
    <property type="entry name" value="Elongation factor Ts"/>
    <property type="match status" value="2"/>
</dbReference>
<dbReference type="GO" id="GO:0005739">
    <property type="term" value="C:mitochondrion"/>
    <property type="evidence" value="ECO:0007669"/>
    <property type="project" value="UniProtKB-SubCell"/>
</dbReference>
<evidence type="ECO:0000256" key="9">
    <source>
        <dbReference type="ARBA" id="ARBA00025453"/>
    </source>
</evidence>
<feature type="region of interest" description="Disordered" evidence="16">
    <location>
        <begin position="225"/>
        <end position="269"/>
    </location>
</feature>
<keyword evidence="8" id="KW-0809">Transit peptide</keyword>
<dbReference type="InterPro" id="IPR001816">
    <property type="entry name" value="Transl_elong_EFTs/EF1B"/>
</dbReference>
<gene>
    <name evidence="14" type="primary">EFTS</name>
    <name evidence="18" type="ORF">L1049_000698</name>
</gene>
<evidence type="ECO:0000256" key="15">
    <source>
        <dbReference type="RuleBase" id="RU000642"/>
    </source>
</evidence>
<keyword evidence="3" id="KW-0150">Chloroplast</keyword>
<evidence type="ECO:0000256" key="3">
    <source>
        <dbReference type="ARBA" id="ARBA00022528"/>
    </source>
</evidence>
<dbReference type="PANTHER" id="PTHR11741">
    <property type="entry name" value="ELONGATION FACTOR TS"/>
    <property type="match status" value="1"/>
</dbReference>
<evidence type="ECO:0000256" key="16">
    <source>
        <dbReference type="SAM" id="MobiDB-lite"/>
    </source>
</evidence>
<protein>
    <recommendedName>
        <fullName evidence="14">Elongation factor Ts, mitochondrial</fullName>
        <shortName evidence="14">EF-Ts</shortName>
        <shortName evidence="14">EF-TsMt</shortName>
    </recommendedName>
</protein>
<evidence type="ECO:0000256" key="6">
    <source>
        <dbReference type="ARBA" id="ARBA00022768"/>
    </source>
</evidence>
<keyword evidence="4" id="KW-0934">Plastid</keyword>
<name>A0AAP0R386_LIQFO</name>
<dbReference type="Gene3D" id="3.30.479.20">
    <property type="entry name" value="Elongation factor Ts, dimerisation domain"/>
    <property type="match status" value="2"/>
</dbReference>
<feature type="domain" description="S1 motif" evidence="17">
    <location>
        <begin position="158"/>
        <end position="227"/>
    </location>
</feature>
<keyword evidence="6 14" id="KW-0251">Elongation factor</keyword>
<evidence type="ECO:0000256" key="10">
    <source>
        <dbReference type="ARBA" id="ARBA00056139"/>
    </source>
</evidence>
<keyword evidence="14" id="KW-0496">Mitochondrion</keyword>
<dbReference type="FunFam" id="2.40.50.140:FF:000051">
    <property type="entry name" value="RNA-binding transcriptional accessory protein"/>
    <property type="match status" value="1"/>
</dbReference>
<dbReference type="InterPro" id="IPR018101">
    <property type="entry name" value="Transl_elong_Ts_CS"/>
</dbReference>
<feature type="region of interest" description="Disordered" evidence="16">
    <location>
        <begin position="390"/>
        <end position="415"/>
    </location>
</feature>
<dbReference type="FunFam" id="1.10.286.20:FF:000001">
    <property type="entry name" value="Elongation factor Ts"/>
    <property type="match status" value="2"/>
</dbReference>
<dbReference type="GO" id="GO:0009507">
    <property type="term" value="C:chloroplast"/>
    <property type="evidence" value="ECO:0007669"/>
    <property type="project" value="UniProtKB-SubCell"/>
</dbReference>
<feature type="region of interest" description="Disordered" evidence="16">
    <location>
        <begin position="608"/>
        <end position="744"/>
    </location>
</feature>
<dbReference type="Gene3D" id="2.40.50.140">
    <property type="entry name" value="Nucleic acid-binding proteins"/>
    <property type="match status" value="2"/>
</dbReference>
<dbReference type="PROSITE" id="PS50126">
    <property type="entry name" value="S1"/>
    <property type="match status" value="2"/>
</dbReference>
<dbReference type="Proteomes" id="UP001415857">
    <property type="component" value="Unassembled WGS sequence"/>
</dbReference>
<dbReference type="Pfam" id="PF00575">
    <property type="entry name" value="S1"/>
    <property type="match status" value="2"/>
</dbReference>
<proteinExistence type="inferred from homology"/>
<evidence type="ECO:0000256" key="4">
    <source>
        <dbReference type="ARBA" id="ARBA00022640"/>
    </source>
</evidence>